<evidence type="ECO:0000313" key="2">
    <source>
        <dbReference type="EMBL" id="MBU8873937.1"/>
    </source>
</evidence>
<dbReference type="RefSeq" id="WP_216958598.1">
    <property type="nucleotide sequence ID" value="NZ_JAHOPB010000001.1"/>
</dbReference>
<sequence>MPGMLLCSSSACRARSGLIRTWAFLLAKLSLFLVATQAMAQASVENLQNTSNDPLTPKMAFEFHNYAQPVLTDRPASGADQGYFRFVLPHASFGVDQMMRASMPVVASSWDPERAVNGVGDFTIFNLAVHYFGTVKTGIGPLLVVPTASSPALGTGKWQAGVEAVVSAPHSWGLTTILASWQQTLDGSLQTVTAQPLLFFNLPDRFYLRSTGIASFALGKNAVVPVGLGLGRVFELPNGASLNTFVEPQYSVIQNGPGVAAFQVFAGVVIQLPVRFR</sequence>
<organism evidence="2 3">
    <name type="scientific">Reyranella humidisoli</name>
    <dbReference type="NCBI Taxonomy" id="2849149"/>
    <lineage>
        <taxon>Bacteria</taxon>
        <taxon>Pseudomonadati</taxon>
        <taxon>Pseudomonadota</taxon>
        <taxon>Alphaproteobacteria</taxon>
        <taxon>Hyphomicrobiales</taxon>
        <taxon>Reyranellaceae</taxon>
        <taxon>Reyranella</taxon>
    </lineage>
</organism>
<reference evidence="2 3" key="1">
    <citation type="submission" date="2021-06" db="EMBL/GenBank/DDBJ databases">
        <authorList>
            <person name="Lee D.H."/>
        </authorList>
    </citation>
    <scope>NUCLEOTIDE SEQUENCE [LARGE SCALE GENOMIC DNA]</scope>
    <source>
        <strain evidence="2 3">MMS21-HV4-11</strain>
    </source>
</reference>
<dbReference type="EMBL" id="JAHOPB010000001">
    <property type="protein sequence ID" value="MBU8873937.1"/>
    <property type="molecule type" value="Genomic_DNA"/>
</dbReference>
<comment type="caution">
    <text evidence="2">The sequence shown here is derived from an EMBL/GenBank/DDBJ whole genome shotgun (WGS) entry which is preliminary data.</text>
</comment>
<feature type="signal peptide" evidence="1">
    <location>
        <begin position="1"/>
        <end position="40"/>
    </location>
</feature>
<evidence type="ECO:0000313" key="3">
    <source>
        <dbReference type="Proteomes" id="UP000727907"/>
    </source>
</evidence>
<feature type="chain" id="PRO_5047527319" description="Neuromedin U" evidence="1">
    <location>
        <begin position="41"/>
        <end position="277"/>
    </location>
</feature>
<evidence type="ECO:0008006" key="4">
    <source>
        <dbReference type="Google" id="ProtNLM"/>
    </source>
</evidence>
<keyword evidence="3" id="KW-1185">Reference proteome</keyword>
<dbReference type="Proteomes" id="UP000727907">
    <property type="component" value="Unassembled WGS sequence"/>
</dbReference>
<protein>
    <recommendedName>
        <fullName evidence="4">Neuromedin U</fullName>
    </recommendedName>
</protein>
<keyword evidence="1" id="KW-0732">Signal</keyword>
<proteinExistence type="predicted"/>
<name>A0ABS6IH69_9HYPH</name>
<gene>
    <name evidence="2" type="ORF">KQ910_09190</name>
</gene>
<evidence type="ECO:0000256" key="1">
    <source>
        <dbReference type="SAM" id="SignalP"/>
    </source>
</evidence>
<accession>A0ABS6IH69</accession>